<evidence type="ECO:0000313" key="7">
    <source>
        <dbReference type="Proteomes" id="UP001152798"/>
    </source>
</evidence>
<reference evidence="6" key="1">
    <citation type="submission" date="2022-01" db="EMBL/GenBank/DDBJ databases">
        <authorList>
            <person name="King R."/>
        </authorList>
    </citation>
    <scope>NUCLEOTIDE SEQUENCE</scope>
</reference>
<evidence type="ECO:0000313" key="6">
    <source>
        <dbReference type="EMBL" id="CAH1407845.1"/>
    </source>
</evidence>
<evidence type="ECO:0000259" key="5">
    <source>
        <dbReference type="Pfam" id="PF00151"/>
    </source>
</evidence>
<accession>A0A9P0MWQ4</accession>
<sequence>MAIIVKKFTPKALDAMFFRVVSPKNKVECNKEVVPDLLLEDVRIIDVSTTDAGSQCDWTFKSADVALIDEARFPSLKNTINKDLKNVCLVPGFYESVNSLSVRTFMNGYLERGDHNVFLLDWSVMGKILYTRSYFSLNMMAERTVEALKRIEGLELIKLDDFHIVGNSMGAHLGSCISRKLGSVRRLTGLDPAGPFFSWDISKNVRISKRDAKFVDIIHTDTKRFGLGGKLGHADFYPNAGIGLQPGCKTCYSLELFNPKRFCSHWRCWRYYCESLGQEDAFLAAAANSWEDFKKGNTGNVIPMGYSTPPDTSGIFFLQTSHEHPYGRGEDGLKYSEETC</sequence>
<evidence type="ECO:0000256" key="2">
    <source>
        <dbReference type="ARBA" id="ARBA00010701"/>
    </source>
</evidence>
<dbReference type="GO" id="GO:0017171">
    <property type="term" value="F:serine hydrolase activity"/>
    <property type="evidence" value="ECO:0007669"/>
    <property type="project" value="TreeGrafter"/>
</dbReference>
<dbReference type="PRINTS" id="PR00821">
    <property type="entry name" value="TAGLIPASE"/>
</dbReference>
<dbReference type="GO" id="GO:0016042">
    <property type="term" value="P:lipid catabolic process"/>
    <property type="evidence" value="ECO:0007669"/>
    <property type="project" value="TreeGrafter"/>
</dbReference>
<dbReference type="Pfam" id="PF00151">
    <property type="entry name" value="Lipase"/>
    <property type="match status" value="1"/>
</dbReference>
<evidence type="ECO:0000256" key="1">
    <source>
        <dbReference type="ARBA" id="ARBA00004613"/>
    </source>
</evidence>
<dbReference type="SUPFAM" id="SSF53474">
    <property type="entry name" value="alpha/beta-Hydrolases"/>
    <property type="match status" value="1"/>
</dbReference>
<dbReference type="PANTHER" id="PTHR11610">
    <property type="entry name" value="LIPASE"/>
    <property type="match status" value="1"/>
</dbReference>
<comment type="similarity">
    <text evidence="2 4">Belongs to the AB hydrolase superfamily. Lipase family.</text>
</comment>
<dbReference type="Proteomes" id="UP001152798">
    <property type="component" value="Chromosome 7"/>
</dbReference>
<feature type="domain" description="Lipase" evidence="5">
    <location>
        <begin position="81"/>
        <end position="307"/>
    </location>
</feature>
<dbReference type="InterPro" id="IPR029058">
    <property type="entry name" value="AB_hydrolase_fold"/>
</dbReference>
<dbReference type="EMBL" id="OV725083">
    <property type="protein sequence ID" value="CAH1407845.1"/>
    <property type="molecule type" value="Genomic_DNA"/>
</dbReference>
<dbReference type="AlphaFoldDB" id="A0A9P0MWQ4"/>
<evidence type="ECO:0000256" key="3">
    <source>
        <dbReference type="ARBA" id="ARBA00022525"/>
    </source>
</evidence>
<dbReference type="InterPro" id="IPR000734">
    <property type="entry name" value="TAG_lipase"/>
</dbReference>
<dbReference type="GO" id="GO:0016298">
    <property type="term" value="F:lipase activity"/>
    <property type="evidence" value="ECO:0007669"/>
    <property type="project" value="InterPro"/>
</dbReference>
<dbReference type="OrthoDB" id="199913at2759"/>
<name>A0A9P0MWQ4_NEZVI</name>
<keyword evidence="7" id="KW-1185">Reference proteome</keyword>
<dbReference type="GO" id="GO:0005615">
    <property type="term" value="C:extracellular space"/>
    <property type="evidence" value="ECO:0007669"/>
    <property type="project" value="TreeGrafter"/>
</dbReference>
<gene>
    <name evidence="6" type="ORF">NEZAVI_LOCUS15477</name>
</gene>
<dbReference type="InterPro" id="IPR013818">
    <property type="entry name" value="Lipase"/>
</dbReference>
<proteinExistence type="inferred from homology"/>
<keyword evidence="3" id="KW-0964">Secreted</keyword>
<comment type="subcellular location">
    <subcellularLocation>
        <location evidence="1">Secreted</location>
    </subcellularLocation>
</comment>
<organism evidence="6 7">
    <name type="scientific">Nezara viridula</name>
    <name type="common">Southern green stink bug</name>
    <name type="synonym">Cimex viridulus</name>
    <dbReference type="NCBI Taxonomy" id="85310"/>
    <lineage>
        <taxon>Eukaryota</taxon>
        <taxon>Metazoa</taxon>
        <taxon>Ecdysozoa</taxon>
        <taxon>Arthropoda</taxon>
        <taxon>Hexapoda</taxon>
        <taxon>Insecta</taxon>
        <taxon>Pterygota</taxon>
        <taxon>Neoptera</taxon>
        <taxon>Paraneoptera</taxon>
        <taxon>Hemiptera</taxon>
        <taxon>Heteroptera</taxon>
        <taxon>Panheteroptera</taxon>
        <taxon>Pentatomomorpha</taxon>
        <taxon>Pentatomoidea</taxon>
        <taxon>Pentatomidae</taxon>
        <taxon>Pentatominae</taxon>
        <taxon>Nezara</taxon>
    </lineage>
</organism>
<dbReference type="PANTHER" id="PTHR11610:SF173">
    <property type="entry name" value="LIPASE DOMAIN-CONTAINING PROTEIN-RELATED"/>
    <property type="match status" value="1"/>
</dbReference>
<protein>
    <recommendedName>
        <fullName evidence="5">Lipase domain-containing protein</fullName>
    </recommendedName>
</protein>
<evidence type="ECO:0000256" key="4">
    <source>
        <dbReference type="RuleBase" id="RU004262"/>
    </source>
</evidence>
<dbReference type="Gene3D" id="3.40.50.1820">
    <property type="entry name" value="alpha/beta hydrolase"/>
    <property type="match status" value="1"/>
</dbReference>